<dbReference type="EMBL" id="JASDAP010000003">
    <property type="protein sequence ID" value="KAK1905081.1"/>
    <property type="molecule type" value="Genomic_DNA"/>
</dbReference>
<reference evidence="1" key="1">
    <citation type="submission" date="2023-04" db="EMBL/GenBank/DDBJ databases">
        <title>Chromosome-level genome of Chaenocephalus aceratus.</title>
        <authorList>
            <person name="Park H."/>
        </authorList>
    </citation>
    <scope>NUCLEOTIDE SEQUENCE</scope>
    <source>
        <strain evidence="1">DE</strain>
        <tissue evidence="1">Muscle</tissue>
    </source>
</reference>
<evidence type="ECO:0000313" key="2">
    <source>
        <dbReference type="Proteomes" id="UP001228049"/>
    </source>
</evidence>
<feature type="non-terminal residue" evidence="1">
    <location>
        <position position="1"/>
    </location>
</feature>
<proteinExistence type="predicted"/>
<organism evidence="1 2">
    <name type="scientific">Dissostichus eleginoides</name>
    <name type="common">Patagonian toothfish</name>
    <name type="synonym">Dissostichus amissus</name>
    <dbReference type="NCBI Taxonomy" id="100907"/>
    <lineage>
        <taxon>Eukaryota</taxon>
        <taxon>Metazoa</taxon>
        <taxon>Chordata</taxon>
        <taxon>Craniata</taxon>
        <taxon>Vertebrata</taxon>
        <taxon>Euteleostomi</taxon>
        <taxon>Actinopterygii</taxon>
        <taxon>Neopterygii</taxon>
        <taxon>Teleostei</taxon>
        <taxon>Neoteleostei</taxon>
        <taxon>Acanthomorphata</taxon>
        <taxon>Eupercaria</taxon>
        <taxon>Perciformes</taxon>
        <taxon>Notothenioidei</taxon>
        <taxon>Nototheniidae</taxon>
        <taxon>Dissostichus</taxon>
    </lineage>
</organism>
<dbReference type="Proteomes" id="UP001228049">
    <property type="component" value="Unassembled WGS sequence"/>
</dbReference>
<comment type="caution">
    <text evidence="1">The sequence shown here is derived from an EMBL/GenBank/DDBJ whole genome shotgun (WGS) entry which is preliminary data.</text>
</comment>
<evidence type="ECO:0000313" key="1">
    <source>
        <dbReference type="EMBL" id="KAK1905081.1"/>
    </source>
</evidence>
<protein>
    <submittedName>
        <fullName evidence="1">Transcription initiation protein SPT3 like</fullName>
    </submittedName>
</protein>
<keyword evidence="2" id="KW-1185">Reference proteome</keyword>
<sequence length="100" mass="10771">VGQSGVRAAENAYLSVQMAHGGAERVDVSVPCHLRPAVQRVVQRIPPLMKFDILEMTGECVMEVLVISKSTGLALAIQHVYGTWLRVPSAWVTMPPGGFG</sequence>
<gene>
    <name evidence="1" type="ORF">KUDE01_012264</name>
</gene>
<name>A0AAD9CQ18_DISEL</name>
<dbReference type="AlphaFoldDB" id="A0AAD9CQ18"/>
<feature type="non-terminal residue" evidence="1">
    <location>
        <position position="100"/>
    </location>
</feature>
<accession>A0AAD9CQ18</accession>